<organism evidence="3 4">
    <name type="scientific">candidate division WOR-1 bacterium RIFCSPLOWO2_02_FULL_46_20</name>
    <dbReference type="NCBI Taxonomy" id="1802567"/>
    <lineage>
        <taxon>Bacteria</taxon>
        <taxon>Bacillati</taxon>
        <taxon>Saganbacteria</taxon>
    </lineage>
</organism>
<dbReference type="Pfam" id="PF19502">
    <property type="entry name" value="DUF6036"/>
    <property type="match status" value="1"/>
</dbReference>
<evidence type="ECO:0000259" key="2">
    <source>
        <dbReference type="Pfam" id="PF19502"/>
    </source>
</evidence>
<keyword evidence="1" id="KW-1133">Transmembrane helix</keyword>
<name>A0A1F4RF56_UNCSA</name>
<dbReference type="SUPFAM" id="SSF81301">
    <property type="entry name" value="Nucleotidyltransferase"/>
    <property type="match status" value="1"/>
</dbReference>
<dbReference type="Proteomes" id="UP000176938">
    <property type="component" value="Unassembled WGS sequence"/>
</dbReference>
<reference evidence="3 4" key="1">
    <citation type="journal article" date="2016" name="Nat. Commun.">
        <title>Thousands of microbial genomes shed light on interconnected biogeochemical processes in an aquifer system.</title>
        <authorList>
            <person name="Anantharaman K."/>
            <person name="Brown C.T."/>
            <person name="Hug L.A."/>
            <person name="Sharon I."/>
            <person name="Castelle C.J."/>
            <person name="Probst A.J."/>
            <person name="Thomas B.C."/>
            <person name="Singh A."/>
            <person name="Wilkins M.J."/>
            <person name="Karaoz U."/>
            <person name="Brodie E.L."/>
            <person name="Williams K.H."/>
            <person name="Hubbard S.S."/>
            <person name="Banfield J.F."/>
        </authorList>
    </citation>
    <scope>NUCLEOTIDE SEQUENCE [LARGE SCALE GENOMIC DNA]</scope>
</reference>
<dbReference type="AlphaFoldDB" id="A0A1F4RF56"/>
<keyword evidence="1" id="KW-0812">Transmembrane</keyword>
<dbReference type="Gene3D" id="3.30.460.40">
    <property type="match status" value="1"/>
</dbReference>
<sequence>MIFEKFLERVAKLFQATKISYMLVGGFAVAYWGYPRQSMDIDLVVDLKKDNIDGFLIKADKMGFVYNKSEVEEIVRIGNRFVLELDDFRIDCWLPKSWFEKYTFGQRKNRKVFGQRIYIISPEDLILSKILAGRSRDFEDIKTVVFRQGKKLNKGYLKGQAKTLNVAEQLAGVMQK</sequence>
<feature type="transmembrane region" description="Helical" evidence="1">
    <location>
        <begin position="12"/>
        <end position="34"/>
    </location>
</feature>
<accession>A0A1F4RF56</accession>
<comment type="caution">
    <text evidence="3">The sequence shown here is derived from an EMBL/GenBank/DDBJ whole genome shotgun (WGS) entry which is preliminary data.</text>
</comment>
<proteinExistence type="predicted"/>
<gene>
    <name evidence="3" type="ORF">A3H38_00540</name>
</gene>
<evidence type="ECO:0000313" key="3">
    <source>
        <dbReference type="EMBL" id="OGC06778.1"/>
    </source>
</evidence>
<keyword evidence="1" id="KW-0472">Membrane</keyword>
<evidence type="ECO:0000313" key="4">
    <source>
        <dbReference type="Proteomes" id="UP000176938"/>
    </source>
</evidence>
<dbReference type="InterPro" id="IPR045792">
    <property type="entry name" value="DUF6036"/>
</dbReference>
<evidence type="ECO:0000256" key="1">
    <source>
        <dbReference type="SAM" id="Phobius"/>
    </source>
</evidence>
<feature type="domain" description="DUF6036" evidence="2">
    <location>
        <begin position="9"/>
        <end position="146"/>
    </location>
</feature>
<protein>
    <recommendedName>
        <fullName evidence="2">DUF6036 domain-containing protein</fullName>
    </recommendedName>
</protein>
<dbReference type="InterPro" id="IPR043519">
    <property type="entry name" value="NT_sf"/>
</dbReference>
<dbReference type="EMBL" id="METP01000015">
    <property type="protein sequence ID" value="OGC06778.1"/>
    <property type="molecule type" value="Genomic_DNA"/>
</dbReference>